<evidence type="ECO:0000313" key="7">
    <source>
        <dbReference type="EMBL" id="MDN5215611.1"/>
    </source>
</evidence>
<proteinExistence type="inferred from homology"/>
<dbReference type="Pfam" id="PF04542">
    <property type="entry name" value="Sigma70_r2"/>
    <property type="match status" value="1"/>
</dbReference>
<dbReference type="Pfam" id="PF08281">
    <property type="entry name" value="Sigma70_r4_2"/>
    <property type="match status" value="1"/>
</dbReference>
<reference evidence="7" key="1">
    <citation type="submission" date="2023-06" db="EMBL/GenBank/DDBJ databases">
        <title>Genomic of Agaribacillus aureum.</title>
        <authorList>
            <person name="Wang G."/>
        </authorList>
    </citation>
    <scope>NUCLEOTIDE SEQUENCE</scope>
    <source>
        <strain evidence="7">BMA12</strain>
    </source>
</reference>
<dbReference type="Proteomes" id="UP001172083">
    <property type="component" value="Unassembled WGS sequence"/>
</dbReference>
<evidence type="ECO:0000256" key="3">
    <source>
        <dbReference type="ARBA" id="ARBA00023082"/>
    </source>
</evidence>
<dbReference type="NCBIfam" id="TIGR02937">
    <property type="entry name" value="sigma70-ECF"/>
    <property type="match status" value="1"/>
</dbReference>
<evidence type="ECO:0000259" key="5">
    <source>
        <dbReference type="Pfam" id="PF04542"/>
    </source>
</evidence>
<dbReference type="SUPFAM" id="SSF88659">
    <property type="entry name" value="Sigma3 and sigma4 domains of RNA polymerase sigma factors"/>
    <property type="match status" value="1"/>
</dbReference>
<feature type="domain" description="RNA polymerase sigma-70 region 2" evidence="5">
    <location>
        <begin position="24"/>
        <end position="90"/>
    </location>
</feature>
<sequence>MDLYSDEEIMVKVKNDQLALMKPLFDRYHVKLYNFFLRLTFNEDVSKDLVQNVFYRIIKYRKSYNPEYKFKSWIYQLARNNFADHLKKNKVMFSDFQEVNSLTVETETALESLELKEKKQALYEAMAQLPEDKREILVMSRFQGLKYEEISKILDCSVGAVKVKVHRAINQLKEVYFKNN</sequence>
<dbReference type="SUPFAM" id="SSF88946">
    <property type="entry name" value="Sigma2 domain of RNA polymerase sigma factors"/>
    <property type="match status" value="1"/>
</dbReference>
<dbReference type="InterPro" id="IPR014284">
    <property type="entry name" value="RNA_pol_sigma-70_dom"/>
</dbReference>
<evidence type="ECO:0000256" key="4">
    <source>
        <dbReference type="ARBA" id="ARBA00023163"/>
    </source>
</evidence>
<keyword evidence="4" id="KW-0804">Transcription</keyword>
<dbReference type="Gene3D" id="1.10.1740.10">
    <property type="match status" value="1"/>
</dbReference>
<protein>
    <submittedName>
        <fullName evidence="7">RNA polymerase sigma factor</fullName>
    </submittedName>
</protein>
<organism evidence="7 8">
    <name type="scientific">Agaribacillus aureus</name>
    <dbReference type="NCBI Taxonomy" id="3051825"/>
    <lineage>
        <taxon>Bacteria</taxon>
        <taxon>Pseudomonadati</taxon>
        <taxon>Bacteroidota</taxon>
        <taxon>Cytophagia</taxon>
        <taxon>Cytophagales</taxon>
        <taxon>Splendidivirgaceae</taxon>
        <taxon>Agaribacillus</taxon>
    </lineage>
</organism>
<evidence type="ECO:0000259" key="6">
    <source>
        <dbReference type="Pfam" id="PF08281"/>
    </source>
</evidence>
<dbReference type="InterPro" id="IPR007627">
    <property type="entry name" value="RNA_pol_sigma70_r2"/>
</dbReference>
<dbReference type="Gene3D" id="1.10.10.10">
    <property type="entry name" value="Winged helix-like DNA-binding domain superfamily/Winged helix DNA-binding domain"/>
    <property type="match status" value="1"/>
</dbReference>
<gene>
    <name evidence="7" type="ORF">QQ020_26275</name>
</gene>
<evidence type="ECO:0000256" key="2">
    <source>
        <dbReference type="ARBA" id="ARBA00023015"/>
    </source>
</evidence>
<dbReference type="InterPro" id="IPR036388">
    <property type="entry name" value="WH-like_DNA-bd_sf"/>
</dbReference>
<comment type="caution">
    <text evidence="7">The sequence shown here is derived from an EMBL/GenBank/DDBJ whole genome shotgun (WGS) entry which is preliminary data.</text>
</comment>
<evidence type="ECO:0000313" key="8">
    <source>
        <dbReference type="Proteomes" id="UP001172083"/>
    </source>
</evidence>
<keyword evidence="2" id="KW-0805">Transcription regulation</keyword>
<dbReference type="PANTHER" id="PTHR43133">
    <property type="entry name" value="RNA POLYMERASE ECF-TYPE SIGMA FACTO"/>
    <property type="match status" value="1"/>
</dbReference>
<dbReference type="CDD" id="cd06171">
    <property type="entry name" value="Sigma70_r4"/>
    <property type="match status" value="1"/>
</dbReference>
<dbReference type="InterPro" id="IPR013324">
    <property type="entry name" value="RNA_pol_sigma_r3/r4-like"/>
</dbReference>
<dbReference type="PANTHER" id="PTHR43133:SF46">
    <property type="entry name" value="RNA POLYMERASE SIGMA-70 FACTOR ECF SUBFAMILY"/>
    <property type="match status" value="1"/>
</dbReference>
<dbReference type="EMBL" id="JAUJEB010000007">
    <property type="protein sequence ID" value="MDN5215611.1"/>
    <property type="molecule type" value="Genomic_DNA"/>
</dbReference>
<dbReference type="InterPro" id="IPR013325">
    <property type="entry name" value="RNA_pol_sigma_r2"/>
</dbReference>
<comment type="similarity">
    <text evidence="1">Belongs to the sigma-70 factor family. ECF subfamily.</text>
</comment>
<evidence type="ECO:0000256" key="1">
    <source>
        <dbReference type="ARBA" id="ARBA00010641"/>
    </source>
</evidence>
<dbReference type="InterPro" id="IPR013249">
    <property type="entry name" value="RNA_pol_sigma70_r4_t2"/>
</dbReference>
<keyword evidence="8" id="KW-1185">Reference proteome</keyword>
<feature type="domain" description="RNA polymerase sigma factor 70 region 4 type 2" evidence="6">
    <location>
        <begin position="120"/>
        <end position="171"/>
    </location>
</feature>
<keyword evidence="3" id="KW-0731">Sigma factor</keyword>
<name>A0ABT8LEG4_9BACT</name>
<dbReference type="InterPro" id="IPR039425">
    <property type="entry name" value="RNA_pol_sigma-70-like"/>
</dbReference>
<accession>A0ABT8LEG4</accession>
<dbReference type="RefSeq" id="WP_346760950.1">
    <property type="nucleotide sequence ID" value="NZ_JAUJEB010000007.1"/>
</dbReference>